<dbReference type="EMBL" id="JAFBXE010000002">
    <property type="protein sequence ID" value="MBM2411355.1"/>
    <property type="molecule type" value="Genomic_DNA"/>
</dbReference>
<keyword evidence="3" id="KW-0067">ATP-binding</keyword>
<evidence type="ECO:0000313" key="6">
    <source>
        <dbReference type="EMBL" id="MBM2416022.1"/>
    </source>
</evidence>
<proteinExistence type="predicted"/>
<evidence type="ECO:0000313" key="7">
    <source>
        <dbReference type="Proteomes" id="UP000755667"/>
    </source>
</evidence>
<dbReference type="GeneID" id="62640998"/>
<dbReference type="InterPro" id="IPR029000">
    <property type="entry name" value="Cyclophilin-like_dom_sf"/>
</dbReference>
<dbReference type="InterPro" id="IPR003778">
    <property type="entry name" value="CT_A_B"/>
</dbReference>
<dbReference type="Proteomes" id="UP000809440">
    <property type="component" value="Unassembled WGS sequence"/>
</dbReference>
<name>A0A9Q2RW05_9RHOB</name>
<feature type="domain" description="Carboxyltransferase" evidence="4">
    <location>
        <begin position="26"/>
        <end position="301"/>
    </location>
</feature>
<gene>
    <name evidence="5" type="ORF">JQX41_03500</name>
    <name evidence="6" type="ORF">JQX48_03500</name>
</gene>
<dbReference type="GO" id="GO:0016787">
    <property type="term" value="F:hydrolase activity"/>
    <property type="evidence" value="ECO:0007669"/>
    <property type="project" value="UniProtKB-KW"/>
</dbReference>
<dbReference type="OrthoDB" id="9768696at2"/>
<evidence type="ECO:0000256" key="2">
    <source>
        <dbReference type="ARBA" id="ARBA00022801"/>
    </source>
</evidence>
<protein>
    <submittedName>
        <fullName evidence="5">Urea amidolyase</fullName>
    </submittedName>
</protein>
<keyword evidence="2" id="KW-0378">Hydrolase</keyword>
<dbReference type="PANTHER" id="PTHR43309">
    <property type="entry name" value="5-OXOPROLINASE SUBUNIT C"/>
    <property type="match status" value="1"/>
</dbReference>
<comment type="caution">
    <text evidence="5">The sequence shown here is derived from an EMBL/GenBank/DDBJ whole genome shotgun (WGS) entry which is preliminary data.</text>
</comment>
<dbReference type="AlphaFoldDB" id="A0A9Q2RW05"/>
<dbReference type="InterPro" id="IPR052708">
    <property type="entry name" value="PxpC"/>
</dbReference>
<evidence type="ECO:0000259" key="4">
    <source>
        <dbReference type="SMART" id="SM00797"/>
    </source>
</evidence>
<dbReference type="GO" id="GO:0005524">
    <property type="term" value="F:ATP binding"/>
    <property type="evidence" value="ECO:0007669"/>
    <property type="project" value="UniProtKB-KW"/>
</dbReference>
<evidence type="ECO:0000313" key="5">
    <source>
        <dbReference type="EMBL" id="MBM2411355.1"/>
    </source>
</evidence>
<accession>A0A9Q2RW05</accession>
<dbReference type="SUPFAM" id="SSF50891">
    <property type="entry name" value="Cyclophilin-like"/>
    <property type="match status" value="1"/>
</dbReference>
<dbReference type="RefSeq" id="WP_085629257.1">
    <property type="nucleotide sequence ID" value="NZ_JAFBWU010000002.1"/>
</dbReference>
<sequence>MIRALKLHRIAPGASVQDRGRVGYRAFGVSTGGAADPLALAEGAALLAQSTDCAALELPGSGGVFEATAALRIALTGAPMRVALDGVPLVWNASHAMPAGARLEIGGATSGSYGYLHVGGGFDLPQQLGSRSAHLAAGIGAVVQAGDTLPIAEDRGQAVGFCLPLDNRFDGGILRLIQSFQTDLFEAATRERFTDTPFSRDARANRMGMRLDSEGEGFATSVGLNILSESILPGDIQITGDGTPYLLLWESQTTGGYPRIATVIPADLPRAVQTPAGGVLRFRFVTRDEALEAERKRRDHLRALPKLRTPLVRDPSQIRDLLRYQLISGVTAGDSQDEEE</sequence>
<organism evidence="5 7">
    <name type="scientific">Marivita cryptomonadis</name>
    <dbReference type="NCBI Taxonomy" id="505252"/>
    <lineage>
        <taxon>Bacteria</taxon>
        <taxon>Pseudomonadati</taxon>
        <taxon>Pseudomonadota</taxon>
        <taxon>Alphaproteobacteria</taxon>
        <taxon>Rhodobacterales</taxon>
        <taxon>Roseobacteraceae</taxon>
        <taxon>Marivita</taxon>
    </lineage>
</organism>
<keyword evidence="1" id="KW-0547">Nucleotide-binding</keyword>
<evidence type="ECO:0000313" key="8">
    <source>
        <dbReference type="Proteomes" id="UP000809440"/>
    </source>
</evidence>
<dbReference type="SMART" id="SM00797">
    <property type="entry name" value="AHS2"/>
    <property type="match status" value="1"/>
</dbReference>
<evidence type="ECO:0000256" key="1">
    <source>
        <dbReference type="ARBA" id="ARBA00022741"/>
    </source>
</evidence>
<dbReference type="Pfam" id="PF02626">
    <property type="entry name" value="CT_A_B"/>
    <property type="match status" value="1"/>
</dbReference>
<evidence type="ECO:0000256" key="3">
    <source>
        <dbReference type="ARBA" id="ARBA00022840"/>
    </source>
</evidence>
<keyword evidence="8" id="KW-1185">Reference proteome</keyword>
<dbReference type="EMBL" id="JAFBXF010000002">
    <property type="protein sequence ID" value="MBM2416022.1"/>
    <property type="molecule type" value="Genomic_DNA"/>
</dbReference>
<dbReference type="Gene3D" id="2.40.100.10">
    <property type="entry name" value="Cyclophilin-like"/>
    <property type="match status" value="1"/>
</dbReference>
<reference evidence="5 8" key="1">
    <citation type="submission" date="2021-01" db="EMBL/GenBank/DDBJ databases">
        <title>Diatom-associated Roseobacters Show Island Model of Population Structure.</title>
        <authorList>
            <person name="Qu L."/>
            <person name="Feng X."/>
            <person name="Chen Y."/>
            <person name="Li L."/>
            <person name="Wang X."/>
            <person name="Hu Z."/>
            <person name="Wang H."/>
            <person name="Luo H."/>
        </authorList>
    </citation>
    <scope>NUCLEOTIDE SEQUENCE</scope>
    <source>
        <strain evidence="6 8">CC28-63</strain>
        <strain evidence="5">CC28-69</strain>
    </source>
</reference>
<dbReference type="PANTHER" id="PTHR43309:SF5">
    <property type="entry name" value="5-OXOPROLINASE SUBUNIT C"/>
    <property type="match status" value="1"/>
</dbReference>
<dbReference type="Proteomes" id="UP000755667">
    <property type="component" value="Unassembled WGS sequence"/>
</dbReference>